<evidence type="ECO:0000256" key="6">
    <source>
        <dbReference type="ARBA" id="ARBA00022989"/>
    </source>
</evidence>
<reference evidence="11 12" key="1">
    <citation type="journal article" date="2020" name="Mol. Biol. Evol.">
        <title>Distinct Expression and Methylation Patterns for Genes with Different Fates following a Single Whole-Genome Duplication in Flowering Plants.</title>
        <authorList>
            <person name="Shi T."/>
            <person name="Rahmani R.S."/>
            <person name="Gugger P.F."/>
            <person name="Wang M."/>
            <person name="Li H."/>
            <person name="Zhang Y."/>
            <person name="Li Z."/>
            <person name="Wang Q."/>
            <person name="Van de Peer Y."/>
            <person name="Marchal K."/>
            <person name="Chen J."/>
        </authorList>
    </citation>
    <scope>NUCLEOTIDE SEQUENCE [LARGE SCALE GENOMIC DNA]</scope>
    <source>
        <tissue evidence="11">Leaf</tissue>
    </source>
</reference>
<evidence type="ECO:0000256" key="10">
    <source>
        <dbReference type="SAM" id="Phobius"/>
    </source>
</evidence>
<evidence type="ECO:0000256" key="7">
    <source>
        <dbReference type="ARBA" id="ARBA00023136"/>
    </source>
</evidence>
<organism evidence="11 12">
    <name type="scientific">Nelumbo nucifera</name>
    <name type="common">Sacred lotus</name>
    <dbReference type="NCBI Taxonomy" id="4432"/>
    <lineage>
        <taxon>Eukaryota</taxon>
        <taxon>Viridiplantae</taxon>
        <taxon>Streptophyta</taxon>
        <taxon>Embryophyta</taxon>
        <taxon>Tracheophyta</taxon>
        <taxon>Spermatophyta</taxon>
        <taxon>Magnoliopsida</taxon>
        <taxon>Proteales</taxon>
        <taxon>Nelumbonaceae</taxon>
        <taxon>Nelumbo</taxon>
    </lineage>
</organism>
<dbReference type="AlphaFoldDB" id="A0A822YZ15"/>
<dbReference type="Pfam" id="PF00560">
    <property type="entry name" value="LRR_1"/>
    <property type="match status" value="2"/>
</dbReference>
<evidence type="ECO:0000256" key="1">
    <source>
        <dbReference type="ARBA" id="ARBA00004167"/>
    </source>
</evidence>
<accession>A0A822YZ15</accession>
<keyword evidence="3" id="KW-0433">Leucine-rich repeat</keyword>
<keyword evidence="5" id="KW-0677">Repeat</keyword>
<gene>
    <name evidence="11" type="ORF">HUJ06_007106</name>
</gene>
<dbReference type="Pfam" id="PF13855">
    <property type="entry name" value="LRR_8"/>
    <property type="match status" value="1"/>
</dbReference>
<evidence type="ECO:0000256" key="3">
    <source>
        <dbReference type="ARBA" id="ARBA00022614"/>
    </source>
</evidence>
<keyword evidence="7 10" id="KW-0472">Membrane</keyword>
<dbReference type="PANTHER" id="PTHR48062">
    <property type="entry name" value="RECEPTOR-LIKE PROTEIN 14"/>
    <property type="match status" value="1"/>
</dbReference>
<protein>
    <submittedName>
        <fullName evidence="11">Uncharacterized protein</fullName>
    </submittedName>
</protein>
<dbReference type="PRINTS" id="PR00019">
    <property type="entry name" value="LEURICHRPT"/>
</dbReference>
<evidence type="ECO:0000313" key="11">
    <source>
        <dbReference type="EMBL" id="DAD36465.1"/>
    </source>
</evidence>
<keyword evidence="8" id="KW-0325">Glycoprotein</keyword>
<comment type="caution">
    <text evidence="11">The sequence shown here is derived from an EMBL/GenBank/DDBJ whole genome shotgun (WGS) entry which is preliminary data.</text>
</comment>
<dbReference type="InterPro" id="IPR032675">
    <property type="entry name" value="LRR_dom_sf"/>
</dbReference>
<keyword evidence="6 10" id="KW-1133">Transmembrane helix</keyword>
<evidence type="ECO:0000313" key="12">
    <source>
        <dbReference type="Proteomes" id="UP000607653"/>
    </source>
</evidence>
<proteinExistence type="inferred from homology"/>
<name>A0A822YZ15_NELNU</name>
<dbReference type="EMBL" id="DUZY01000004">
    <property type="protein sequence ID" value="DAD36465.1"/>
    <property type="molecule type" value="Genomic_DNA"/>
</dbReference>
<feature type="transmembrane region" description="Helical" evidence="10">
    <location>
        <begin position="205"/>
        <end position="228"/>
    </location>
</feature>
<dbReference type="SUPFAM" id="SSF52058">
    <property type="entry name" value="L domain-like"/>
    <property type="match status" value="1"/>
</dbReference>
<keyword evidence="12" id="KW-1185">Reference proteome</keyword>
<evidence type="ECO:0000256" key="2">
    <source>
        <dbReference type="ARBA" id="ARBA00009592"/>
    </source>
</evidence>
<keyword evidence="4 10" id="KW-0812">Transmembrane</keyword>
<evidence type="ECO:0000256" key="5">
    <source>
        <dbReference type="ARBA" id="ARBA00022737"/>
    </source>
</evidence>
<dbReference type="GO" id="GO:0016020">
    <property type="term" value="C:membrane"/>
    <property type="evidence" value="ECO:0007669"/>
    <property type="project" value="UniProtKB-SubCell"/>
</dbReference>
<dbReference type="FunFam" id="3.80.10.10:FF:000111">
    <property type="entry name" value="LRR receptor-like serine/threonine-protein kinase ERECTA"/>
    <property type="match status" value="1"/>
</dbReference>
<sequence length="262" mass="29747">MQFLDLSGNGFSGSIPSCLNNIPFWKNKFQNYISWVPIDFTIKGNSYSFQGIPLTLMTGIDLSSNKLTGSIPNNLGYLSQLRSLNLSNNFLLGQIPKSFQNLSSLESLDLSHNNLTGEIPVELTRMESISIFRVAFNNLSGKIPFDPARVSSSYTGNPFLCGEPLKRKCPEQEPERDDHDHDNNDIGSKEDKEGKGRRINTDSPLFFYSCMALSYVLGFWGVVGPLLFNKNYRRKYYRTVDVCIEFCLDKLVPFQCLKCWHH</sequence>
<dbReference type="InterPro" id="IPR051502">
    <property type="entry name" value="RLP_Defense_Trigger"/>
</dbReference>
<dbReference type="PANTHER" id="PTHR48062:SF51">
    <property type="entry name" value="LRR RECEPTOR-LIKE SERINE_THREONINE-PROTEIN KINASE ERL1"/>
    <property type="match status" value="1"/>
</dbReference>
<comment type="similarity">
    <text evidence="2">Belongs to the RLP family.</text>
</comment>
<evidence type="ECO:0000256" key="9">
    <source>
        <dbReference type="SAM" id="MobiDB-lite"/>
    </source>
</evidence>
<comment type="subcellular location">
    <subcellularLocation>
        <location evidence="1">Membrane</location>
        <topology evidence="1">Single-pass membrane protein</topology>
    </subcellularLocation>
</comment>
<dbReference type="Proteomes" id="UP000607653">
    <property type="component" value="Unassembled WGS sequence"/>
</dbReference>
<dbReference type="Gene3D" id="3.80.10.10">
    <property type="entry name" value="Ribonuclease Inhibitor"/>
    <property type="match status" value="1"/>
</dbReference>
<evidence type="ECO:0000256" key="8">
    <source>
        <dbReference type="ARBA" id="ARBA00023180"/>
    </source>
</evidence>
<dbReference type="PROSITE" id="PS51450">
    <property type="entry name" value="LRR"/>
    <property type="match status" value="1"/>
</dbReference>
<dbReference type="InterPro" id="IPR001611">
    <property type="entry name" value="Leu-rich_rpt"/>
</dbReference>
<feature type="region of interest" description="Disordered" evidence="9">
    <location>
        <begin position="169"/>
        <end position="196"/>
    </location>
</feature>
<evidence type="ECO:0000256" key="4">
    <source>
        <dbReference type="ARBA" id="ARBA00022692"/>
    </source>
</evidence>